<evidence type="ECO:0000313" key="5">
    <source>
        <dbReference type="EMBL" id="MFC5465167.1"/>
    </source>
</evidence>
<dbReference type="EMBL" id="JBHSMC010000014">
    <property type="protein sequence ID" value="MFC5465167.1"/>
    <property type="molecule type" value="Genomic_DNA"/>
</dbReference>
<feature type="domain" description="Peptidase family U32 C-terminal" evidence="4">
    <location>
        <begin position="327"/>
        <end position="407"/>
    </location>
</feature>
<dbReference type="Pfam" id="PF16325">
    <property type="entry name" value="Peptidase_U32_C"/>
    <property type="match status" value="1"/>
</dbReference>
<comment type="caution">
    <text evidence="5">The sequence shown here is derived from an EMBL/GenBank/DDBJ whole genome shotgun (WGS) entry which is preliminary data.</text>
</comment>
<dbReference type="InterPro" id="IPR051454">
    <property type="entry name" value="RNA/ubiquinone_mod_enzymes"/>
</dbReference>
<accession>A0ABW0LJN6</accession>
<evidence type="ECO:0000259" key="4">
    <source>
        <dbReference type="Pfam" id="PF16325"/>
    </source>
</evidence>
<evidence type="ECO:0000256" key="3">
    <source>
        <dbReference type="ARBA" id="ARBA00038374"/>
    </source>
</evidence>
<organism evidence="5 6">
    <name type="scientific">Lederbergia graminis</name>
    <dbReference type="NCBI Taxonomy" id="735518"/>
    <lineage>
        <taxon>Bacteria</taxon>
        <taxon>Bacillati</taxon>
        <taxon>Bacillota</taxon>
        <taxon>Bacilli</taxon>
        <taxon>Bacillales</taxon>
        <taxon>Bacillaceae</taxon>
        <taxon>Lederbergia</taxon>
    </lineage>
</organism>
<reference evidence="6" key="1">
    <citation type="journal article" date="2019" name="Int. J. Syst. Evol. Microbiol.">
        <title>The Global Catalogue of Microorganisms (GCM) 10K type strain sequencing project: providing services to taxonomists for standard genome sequencing and annotation.</title>
        <authorList>
            <consortium name="The Broad Institute Genomics Platform"/>
            <consortium name="The Broad Institute Genome Sequencing Center for Infectious Disease"/>
            <person name="Wu L."/>
            <person name="Ma J."/>
        </authorList>
    </citation>
    <scope>NUCLEOTIDE SEQUENCE [LARGE SCALE GENOMIC DNA]</scope>
    <source>
        <strain evidence="6">CGMCC 1.12237</strain>
    </source>
</reference>
<dbReference type="PANTHER" id="PTHR30217">
    <property type="entry name" value="PEPTIDASE U32 FAMILY"/>
    <property type="match status" value="1"/>
</dbReference>
<dbReference type="EC" id="3.4.-.-" evidence="5"/>
<dbReference type="Proteomes" id="UP001596147">
    <property type="component" value="Unassembled WGS sequence"/>
</dbReference>
<protein>
    <submittedName>
        <fullName evidence="5">U32 family peptidase</fullName>
        <ecNumber evidence="5">3.4.-.-</ecNumber>
    </submittedName>
</protein>
<keyword evidence="6" id="KW-1185">Reference proteome</keyword>
<dbReference type="InterPro" id="IPR001539">
    <property type="entry name" value="Peptidase_U32"/>
</dbReference>
<proteinExistence type="inferred from homology"/>
<keyword evidence="2 5" id="KW-0378">Hydrolase</keyword>
<dbReference type="Gene3D" id="2.40.30.10">
    <property type="entry name" value="Translation factors"/>
    <property type="match status" value="1"/>
</dbReference>
<keyword evidence="1" id="KW-0645">Protease</keyword>
<dbReference type="Pfam" id="PF01136">
    <property type="entry name" value="Peptidase_U32"/>
    <property type="match status" value="1"/>
</dbReference>
<sequence length="410" mass="46393">MRKIMKKPEVLAPAGTLEKLKTAIIYGADAVYIGGNQYGLRSRAGNFTFDEMREGVAFAKKHHAKVYVAANMVTHEGDEDGAGEFFKTLRDIGINAVIVSDPALIEICAMEAPGLPIHLSTQASATNYETLNFWHSEGLERVVLAREVSMEEIKEIRQKTDVEIEAFIHGAMCISYSGRCTLSNHMSARDANRGGCSQSCRWKYGLFEMPLPDVRNSVLAGEPEEAFSMSAVDMSMIRHIPDLVENGIDSLKIEGRMKSIHYVSTVTNVYRQAIDTYCNDPDNYEFQQEWEDELWKVAQRELAVGFYYGTPTEEEQLFGERRKIPAYTFIGQVLDYNEETQIATIQQRNNFGIGDDIEFYGPGFTHLYQTIDSLWDEDGNPIDRAPRAMMTVKMKVNAPVKPFDMIRKRK</sequence>
<name>A0ABW0LJN6_9BACI</name>
<dbReference type="InterPro" id="IPR032525">
    <property type="entry name" value="Peptidase_U32_C"/>
</dbReference>
<dbReference type="RefSeq" id="WP_382351126.1">
    <property type="nucleotide sequence ID" value="NZ_JBHSMC010000014.1"/>
</dbReference>
<evidence type="ECO:0000313" key="6">
    <source>
        <dbReference type="Proteomes" id="UP001596147"/>
    </source>
</evidence>
<dbReference type="GO" id="GO:0016787">
    <property type="term" value="F:hydrolase activity"/>
    <property type="evidence" value="ECO:0007669"/>
    <property type="project" value="UniProtKB-KW"/>
</dbReference>
<evidence type="ECO:0000256" key="2">
    <source>
        <dbReference type="ARBA" id="ARBA00022801"/>
    </source>
</evidence>
<dbReference type="PANTHER" id="PTHR30217:SF6">
    <property type="entry name" value="TRNA HYDROXYLATION PROTEIN P"/>
    <property type="match status" value="1"/>
</dbReference>
<evidence type="ECO:0000256" key="1">
    <source>
        <dbReference type="ARBA" id="ARBA00022670"/>
    </source>
</evidence>
<gene>
    <name evidence="5" type="ORF">ACFPM4_10450</name>
</gene>
<dbReference type="PROSITE" id="PS01276">
    <property type="entry name" value="PEPTIDASE_U32"/>
    <property type="match status" value="1"/>
</dbReference>
<comment type="similarity">
    <text evidence="3">Belongs to the peptidase U32 family.</text>
</comment>